<gene>
    <name evidence="1" type="ORF">PLEOSDRAFT_1108602</name>
</gene>
<proteinExistence type="predicted"/>
<dbReference type="AlphaFoldDB" id="A0A067NB08"/>
<accession>A0A067NB08</accession>
<dbReference type="EMBL" id="KL198012">
    <property type="protein sequence ID" value="KDQ24145.1"/>
    <property type="molecule type" value="Genomic_DNA"/>
</dbReference>
<dbReference type="InParanoid" id="A0A067NB08"/>
<organism evidence="1 2">
    <name type="scientific">Pleurotus ostreatus (strain PC15)</name>
    <name type="common">Oyster mushroom</name>
    <dbReference type="NCBI Taxonomy" id="1137138"/>
    <lineage>
        <taxon>Eukaryota</taxon>
        <taxon>Fungi</taxon>
        <taxon>Dikarya</taxon>
        <taxon>Basidiomycota</taxon>
        <taxon>Agaricomycotina</taxon>
        <taxon>Agaricomycetes</taxon>
        <taxon>Agaricomycetidae</taxon>
        <taxon>Agaricales</taxon>
        <taxon>Pleurotineae</taxon>
        <taxon>Pleurotaceae</taxon>
        <taxon>Pleurotus</taxon>
    </lineage>
</organism>
<dbReference type="HOGENOM" id="CLU_694680_0_0_1"/>
<reference evidence="2" key="1">
    <citation type="journal article" date="2014" name="Proc. Natl. Acad. Sci. U.S.A.">
        <title>Extensive sampling of basidiomycete genomes demonstrates inadequacy of the white-rot/brown-rot paradigm for wood decay fungi.</title>
        <authorList>
            <person name="Riley R."/>
            <person name="Salamov A.A."/>
            <person name="Brown D.W."/>
            <person name="Nagy L.G."/>
            <person name="Floudas D."/>
            <person name="Held B.W."/>
            <person name="Levasseur A."/>
            <person name="Lombard V."/>
            <person name="Morin E."/>
            <person name="Otillar R."/>
            <person name="Lindquist E.A."/>
            <person name="Sun H."/>
            <person name="LaButti K.M."/>
            <person name="Schmutz J."/>
            <person name="Jabbour D."/>
            <person name="Luo H."/>
            <person name="Baker S.E."/>
            <person name="Pisabarro A.G."/>
            <person name="Walton J.D."/>
            <person name="Blanchette R.A."/>
            <person name="Henrissat B."/>
            <person name="Martin F."/>
            <person name="Cullen D."/>
            <person name="Hibbett D.S."/>
            <person name="Grigoriev I.V."/>
        </authorList>
    </citation>
    <scope>NUCLEOTIDE SEQUENCE [LARGE SCALE GENOMIC DNA]</scope>
    <source>
        <strain evidence="2">PC15</strain>
    </source>
</reference>
<evidence type="ECO:0000313" key="1">
    <source>
        <dbReference type="EMBL" id="KDQ24145.1"/>
    </source>
</evidence>
<dbReference type="VEuPathDB" id="FungiDB:PLEOSDRAFT_1108602"/>
<protein>
    <submittedName>
        <fullName evidence="1">Uncharacterized protein</fullName>
    </submittedName>
</protein>
<evidence type="ECO:0000313" key="2">
    <source>
        <dbReference type="Proteomes" id="UP000027073"/>
    </source>
</evidence>
<sequence length="445" mass="50068">MSSFWINDEDKGISTKYWIYLEGVSLDFDSSWTPESEVRIYKRSTRYEVEDLCLRMHDCPRSLVWKPSISRHRFFAQNDVMVEYKGHDGGLTWTGVIAGWKQVVDLAGGAIYQGGIAHLQIGRQLGLGTSTVNLIVRRTFHYDRGECFKLSVVMEYINRDEWSCILEYQQRCSEMYCNDSIAEAPLGWRGNERIIEEMPKSRYQKDQKDVADVLRHIAHESMPLVLKYRHAQSKAAERGLSLDDFLWESPNHHETRIVCTPSSQTDSPLRALRLDIHIIDVILHARDPTFFITIDLALAPITCSPSHSISFSTCTLRLDVPYAELANATIPNFSSQILSLSTDSRSAERVIATNGPTQTINLNVVQVMAPVAGDVFAGPISGGNNGGRNNTNNITTLTPRTSSRRKGGVFLLRRFELLPALRGIFRTTNERSGAARGQEGANDLQ</sequence>
<dbReference type="Proteomes" id="UP000027073">
    <property type="component" value="Unassembled WGS sequence"/>
</dbReference>
<name>A0A067NB08_PLEO1</name>